<dbReference type="GO" id="GO:0016616">
    <property type="term" value="F:oxidoreductase activity, acting on the CH-OH group of donors, NAD or NADP as acceptor"/>
    <property type="evidence" value="ECO:0007669"/>
    <property type="project" value="UniProtKB-ARBA"/>
</dbReference>
<dbReference type="PANTHER" id="PTHR43008">
    <property type="entry name" value="BENZIL REDUCTASE"/>
    <property type="match status" value="1"/>
</dbReference>
<keyword evidence="4" id="KW-1185">Reference proteome</keyword>
<evidence type="ECO:0000256" key="2">
    <source>
        <dbReference type="ARBA" id="ARBA00023002"/>
    </source>
</evidence>
<keyword evidence="2" id="KW-0560">Oxidoreductase</keyword>
<gene>
    <name evidence="3" type="ORF">G6O67_005473</name>
</gene>
<evidence type="ECO:0008006" key="5">
    <source>
        <dbReference type="Google" id="ProtNLM"/>
    </source>
</evidence>
<proteinExistence type="inferred from homology"/>
<comment type="caution">
    <text evidence="3">The sequence shown here is derived from an EMBL/GenBank/DDBJ whole genome shotgun (WGS) entry which is preliminary data.</text>
</comment>
<dbReference type="Proteomes" id="UP000557566">
    <property type="component" value="Unassembled WGS sequence"/>
</dbReference>
<name>A0A8H4PRI2_9HYPO</name>
<dbReference type="InterPro" id="IPR036291">
    <property type="entry name" value="NAD(P)-bd_dom_sf"/>
</dbReference>
<comment type="similarity">
    <text evidence="1">Belongs to the short-chain dehydrogenases/reductases (SDR) family.</text>
</comment>
<dbReference type="PRINTS" id="PR00081">
    <property type="entry name" value="GDHRDH"/>
</dbReference>
<evidence type="ECO:0000313" key="3">
    <source>
        <dbReference type="EMBL" id="KAF4509185.1"/>
    </source>
</evidence>
<dbReference type="Gene3D" id="3.40.50.720">
    <property type="entry name" value="NAD(P)-binding Rossmann-like Domain"/>
    <property type="match status" value="1"/>
</dbReference>
<accession>A0A8H4PRI2</accession>
<organism evidence="3 4">
    <name type="scientific">Ophiocordyceps sinensis</name>
    <dbReference type="NCBI Taxonomy" id="72228"/>
    <lineage>
        <taxon>Eukaryota</taxon>
        <taxon>Fungi</taxon>
        <taxon>Dikarya</taxon>
        <taxon>Ascomycota</taxon>
        <taxon>Pezizomycotina</taxon>
        <taxon>Sordariomycetes</taxon>
        <taxon>Hypocreomycetidae</taxon>
        <taxon>Hypocreales</taxon>
        <taxon>Ophiocordycipitaceae</taxon>
        <taxon>Ophiocordyceps</taxon>
    </lineage>
</organism>
<dbReference type="PANTHER" id="PTHR43008:SF8">
    <property type="entry name" value="BENZIL REDUCTASE ((S)-BENZOIN FORMING) IRC24"/>
    <property type="match status" value="1"/>
</dbReference>
<evidence type="ECO:0000313" key="4">
    <source>
        <dbReference type="Proteomes" id="UP000557566"/>
    </source>
</evidence>
<dbReference type="InterPro" id="IPR002347">
    <property type="entry name" value="SDR_fam"/>
</dbReference>
<evidence type="ECO:0000256" key="1">
    <source>
        <dbReference type="ARBA" id="ARBA00006484"/>
    </source>
</evidence>
<reference evidence="3 4" key="1">
    <citation type="journal article" date="2020" name="Genome Biol. Evol.">
        <title>A new high-quality draft genome assembly of the Chinese cordyceps Ophiocordyceps sinensis.</title>
        <authorList>
            <person name="Shu R."/>
            <person name="Zhang J."/>
            <person name="Meng Q."/>
            <person name="Zhang H."/>
            <person name="Zhou G."/>
            <person name="Li M."/>
            <person name="Wu P."/>
            <person name="Zhao Y."/>
            <person name="Chen C."/>
            <person name="Qin Q."/>
        </authorList>
    </citation>
    <scope>NUCLEOTIDE SEQUENCE [LARGE SCALE GENOMIC DNA]</scope>
    <source>
        <strain evidence="3 4">IOZ07</strain>
    </source>
</reference>
<dbReference type="AlphaFoldDB" id="A0A8H4PRI2"/>
<dbReference type="EMBL" id="JAAVMX010000005">
    <property type="protein sequence ID" value="KAF4509185.1"/>
    <property type="molecule type" value="Genomic_DNA"/>
</dbReference>
<dbReference type="Pfam" id="PF00106">
    <property type="entry name" value="adh_short"/>
    <property type="match status" value="1"/>
</dbReference>
<dbReference type="GO" id="GO:0050664">
    <property type="term" value="F:oxidoreductase activity, acting on NAD(P)H, oxygen as acceptor"/>
    <property type="evidence" value="ECO:0007669"/>
    <property type="project" value="TreeGrafter"/>
</dbReference>
<protein>
    <recommendedName>
        <fullName evidence="5">NAD(P)-binding domain protein</fullName>
    </recommendedName>
</protein>
<dbReference type="SUPFAM" id="SSF51735">
    <property type="entry name" value="NAD(P)-binding Rossmann-fold domains"/>
    <property type="match status" value="1"/>
</dbReference>
<sequence length="201" mass="21665">MAMPDRKVVLVTGANTGLGFEIIRALCGSDTSLELLLGGRSLQKAQAAVDDAVAEFPSVKGRISAIQIDVEDDSSIESAVQRVKTKYGRLDALVNNAGAQFDPLLGDGTMTMRQVWNQSWNVNTAASWLREWHRVLKNDGVKVWCISPGYLATGLGGSQEKNKKQGACDAALGGEFVKNVLEGKRDGHVGKVILRDGVQPW</sequence>